<accession>A0A1W1UUD0</accession>
<name>A0A1W1UUD0_DESTI</name>
<reference evidence="4 5" key="1">
    <citation type="submission" date="2017-04" db="EMBL/GenBank/DDBJ databases">
        <authorList>
            <person name="Afonso C.L."/>
            <person name="Miller P.J."/>
            <person name="Scott M.A."/>
            <person name="Spackman E."/>
            <person name="Goraichik I."/>
            <person name="Dimitrov K.M."/>
            <person name="Suarez D.L."/>
            <person name="Swayne D.E."/>
        </authorList>
    </citation>
    <scope>NUCLEOTIDE SEQUENCE [LARGE SCALE GENOMIC DNA]</scope>
    <source>
        <strain evidence="4 5">DSM 11270</strain>
    </source>
</reference>
<proteinExistence type="predicted"/>
<dbReference type="InterPro" id="IPR058636">
    <property type="entry name" value="Beta-barrel_YknX"/>
</dbReference>
<dbReference type="Pfam" id="PF25881">
    <property type="entry name" value="HH_YBHG"/>
    <property type="match status" value="1"/>
</dbReference>
<dbReference type="RefSeq" id="WP_084052392.1">
    <property type="nucleotide sequence ID" value="NZ_FWWT01000011.1"/>
</dbReference>
<dbReference type="PANTHER" id="PTHR30438:SF2">
    <property type="entry name" value="MEMBRANE PROTEIN"/>
    <property type="match status" value="1"/>
</dbReference>
<evidence type="ECO:0000259" key="3">
    <source>
        <dbReference type="Pfam" id="PF25990"/>
    </source>
</evidence>
<dbReference type="Gene3D" id="2.40.50.100">
    <property type="match status" value="2"/>
</dbReference>
<dbReference type="Proteomes" id="UP000192731">
    <property type="component" value="Unassembled WGS sequence"/>
</dbReference>
<dbReference type="InterPro" id="IPR059052">
    <property type="entry name" value="HH_YbhG-like"/>
</dbReference>
<evidence type="ECO:0000259" key="2">
    <source>
        <dbReference type="Pfam" id="PF25881"/>
    </source>
</evidence>
<dbReference type="Pfam" id="PF25990">
    <property type="entry name" value="Beta-barrel_YknX"/>
    <property type="match status" value="1"/>
</dbReference>
<dbReference type="EMBL" id="FWWT01000011">
    <property type="protein sequence ID" value="SMB84673.1"/>
    <property type="molecule type" value="Genomic_DNA"/>
</dbReference>
<dbReference type="AlphaFoldDB" id="A0A1W1UUD0"/>
<dbReference type="STRING" id="656914.SAMN00017405_2380"/>
<dbReference type="GO" id="GO:0005886">
    <property type="term" value="C:plasma membrane"/>
    <property type="evidence" value="ECO:0007669"/>
    <property type="project" value="TreeGrafter"/>
</dbReference>
<organism evidence="4 5">
    <name type="scientific">Desulfonispora thiosulfatigenes DSM 11270</name>
    <dbReference type="NCBI Taxonomy" id="656914"/>
    <lineage>
        <taxon>Bacteria</taxon>
        <taxon>Bacillati</taxon>
        <taxon>Bacillota</taxon>
        <taxon>Clostridia</taxon>
        <taxon>Eubacteriales</taxon>
        <taxon>Peptococcaceae</taxon>
        <taxon>Desulfonispora</taxon>
    </lineage>
</organism>
<feature type="coiled-coil region" evidence="1">
    <location>
        <begin position="111"/>
        <end position="169"/>
    </location>
</feature>
<gene>
    <name evidence="4" type="ORF">SAMN00017405_2380</name>
</gene>
<dbReference type="PANTHER" id="PTHR30438">
    <property type="entry name" value="36 KDA ANTIGEN-RELATED"/>
    <property type="match status" value="1"/>
</dbReference>
<dbReference type="Gene3D" id="2.40.30.170">
    <property type="match status" value="1"/>
</dbReference>
<protein>
    <submittedName>
        <fullName evidence="4">HlyD family secretion protein</fullName>
    </submittedName>
</protein>
<evidence type="ECO:0000313" key="4">
    <source>
        <dbReference type="EMBL" id="SMB84673.1"/>
    </source>
</evidence>
<keyword evidence="1" id="KW-0175">Coiled coil</keyword>
<keyword evidence="5" id="KW-1185">Reference proteome</keyword>
<dbReference type="PROSITE" id="PS51257">
    <property type="entry name" value="PROKAR_LIPOPROTEIN"/>
    <property type="match status" value="1"/>
</dbReference>
<dbReference type="Gene3D" id="1.10.287.470">
    <property type="entry name" value="Helix hairpin bin"/>
    <property type="match status" value="1"/>
</dbReference>
<dbReference type="SUPFAM" id="SSF111369">
    <property type="entry name" value="HlyD-like secretion proteins"/>
    <property type="match status" value="2"/>
</dbReference>
<dbReference type="OrthoDB" id="250565at2"/>
<sequence length="353" mass="38857">MLKRIRNSILVTFLVLTLFTVGCNNAKEPVMEEKATLTGTVEAREIDIRNKIPGEIKTLKVEEGQSVKKGDLLYEIDPKDLIAKKMQAEAGINGAEAQLNKAISGARAQEIAQIEALLAKANAKVQLLQTKYDRLLQLYEAEALPKDKLDDVETELTVAKLDVEAVTAQLSLAQEGANKDDIAALRAQASGAKAVLAEVNLHIQDTKVYAPFDGVVSEVIAKEGELIGQGTPVLTISNYQDKWVEANMDEIKVVDIKIGDEVEFVSKAYPDEPFKGKIVSLNQNPDFAIKKSTNELNEKDTITYAVKINVLADERTLLPGMMVDILLKDKNVIEKDTKENDIKDKDIKNGENL</sequence>
<feature type="domain" description="YknX-like beta-barrel" evidence="3">
    <location>
        <begin position="244"/>
        <end position="323"/>
    </location>
</feature>
<feature type="domain" description="YbhG-like alpha-helical hairpin" evidence="2">
    <location>
        <begin position="77"/>
        <end position="205"/>
    </location>
</feature>
<evidence type="ECO:0000256" key="1">
    <source>
        <dbReference type="SAM" id="Coils"/>
    </source>
</evidence>
<evidence type="ECO:0000313" key="5">
    <source>
        <dbReference type="Proteomes" id="UP000192731"/>
    </source>
</evidence>